<organism evidence="1 2">
    <name type="scientific">Streptomyces mutomycini</name>
    <dbReference type="NCBI Taxonomy" id="284036"/>
    <lineage>
        <taxon>Bacteria</taxon>
        <taxon>Bacillati</taxon>
        <taxon>Actinomycetota</taxon>
        <taxon>Actinomycetes</taxon>
        <taxon>Kitasatosporales</taxon>
        <taxon>Streptomycetaceae</taxon>
        <taxon>Streptomyces</taxon>
    </lineage>
</organism>
<keyword evidence="2" id="KW-1185">Reference proteome</keyword>
<name>A0ABW0B7Y4_9ACTN</name>
<dbReference type="RefSeq" id="WP_158709669.1">
    <property type="nucleotide sequence ID" value="NZ_JBFADZ010000006.1"/>
</dbReference>
<dbReference type="Proteomes" id="UP001596208">
    <property type="component" value="Unassembled WGS sequence"/>
</dbReference>
<gene>
    <name evidence="1" type="ORF">ACFPRK_21830</name>
</gene>
<sequence length="114" mass="13141">MVNAYRGTIWVSIVSPDNWCGLSFPGAYPWGKAGWWKIEPSISKYIIGGDLKLAYHYYVNAHARDAGWGDSISTTVPFDRPFEDCLDTDFDEWTRVWFIDLYPVTKNFQLTLHA</sequence>
<reference evidence="2" key="1">
    <citation type="journal article" date="2019" name="Int. J. Syst. Evol. Microbiol.">
        <title>The Global Catalogue of Microorganisms (GCM) 10K type strain sequencing project: providing services to taxonomists for standard genome sequencing and annotation.</title>
        <authorList>
            <consortium name="The Broad Institute Genomics Platform"/>
            <consortium name="The Broad Institute Genome Sequencing Center for Infectious Disease"/>
            <person name="Wu L."/>
            <person name="Ma J."/>
        </authorList>
    </citation>
    <scope>NUCLEOTIDE SEQUENCE [LARGE SCALE GENOMIC DNA]</scope>
    <source>
        <strain evidence="2">CGMCC 4.1721</strain>
    </source>
</reference>
<protein>
    <submittedName>
        <fullName evidence="1">DUF1036 domain-containing protein</fullName>
    </submittedName>
</protein>
<dbReference type="EMBL" id="JBHSKI010000009">
    <property type="protein sequence ID" value="MFC5173203.1"/>
    <property type="molecule type" value="Genomic_DNA"/>
</dbReference>
<evidence type="ECO:0000313" key="2">
    <source>
        <dbReference type="Proteomes" id="UP001596208"/>
    </source>
</evidence>
<evidence type="ECO:0000313" key="1">
    <source>
        <dbReference type="EMBL" id="MFC5173203.1"/>
    </source>
</evidence>
<proteinExistence type="predicted"/>
<comment type="caution">
    <text evidence="1">The sequence shown here is derived from an EMBL/GenBank/DDBJ whole genome shotgun (WGS) entry which is preliminary data.</text>
</comment>
<accession>A0ABW0B7Y4</accession>